<proteinExistence type="predicted"/>
<dbReference type="SUPFAM" id="SSF55797">
    <property type="entry name" value="PR-1-like"/>
    <property type="match status" value="1"/>
</dbReference>
<evidence type="ECO:0000313" key="4">
    <source>
        <dbReference type="Proteomes" id="UP001303046"/>
    </source>
</evidence>
<reference evidence="3 4" key="1">
    <citation type="submission" date="2023-08" db="EMBL/GenBank/DDBJ databases">
        <title>A Necator americanus chromosomal reference genome.</title>
        <authorList>
            <person name="Ilik V."/>
            <person name="Petrzelkova K.J."/>
            <person name="Pardy F."/>
            <person name="Fuh T."/>
            <person name="Niatou-Singa F.S."/>
            <person name="Gouil Q."/>
            <person name="Baker L."/>
            <person name="Ritchie M.E."/>
            <person name="Jex A.R."/>
            <person name="Gazzola D."/>
            <person name="Li H."/>
            <person name="Toshio Fujiwara R."/>
            <person name="Zhan B."/>
            <person name="Aroian R.V."/>
            <person name="Pafco B."/>
            <person name="Schwarz E.M."/>
        </authorList>
    </citation>
    <scope>NUCLEOTIDE SEQUENCE [LARGE SCALE GENOMIC DNA]</scope>
    <source>
        <strain evidence="3 4">Aroian</strain>
        <tissue evidence="3">Whole animal</tissue>
    </source>
</reference>
<organism evidence="3 4">
    <name type="scientific">Necator americanus</name>
    <name type="common">Human hookworm</name>
    <dbReference type="NCBI Taxonomy" id="51031"/>
    <lineage>
        <taxon>Eukaryota</taxon>
        <taxon>Metazoa</taxon>
        <taxon>Ecdysozoa</taxon>
        <taxon>Nematoda</taxon>
        <taxon>Chromadorea</taxon>
        <taxon>Rhabditida</taxon>
        <taxon>Rhabditina</taxon>
        <taxon>Rhabditomorpha</taxon>
        <taxon>Strongyloidea</taxon>
        <taxon>Ancylostomatidae</taxon>
        <taxon>Bunostominae</taxon>
        <taxon>Necator</taxon>
    </lineage>
</organism>
<dbReference type="CDD" id="cd05380">
    <property type="entry name" value="CAP_euk"/>
    <property type="match status" value="1"/>
</dbReference>
<protein>
    <recommendedName>
        <fullName evidence="2">SCP domain-containing protein</fullName>
    </recommendedName>
</protein>
<feature type="chain" id="PRO_5045202222" description="SCP domain-containing protein" evidence="1">
    <location>
        <begin position="20"/>
        <end position="268"/>
    </location>
</feature>
<gene>
    <name evidence="3" type="primary">Necator_chrV.g20587</name>
    <name evidence="3" type="ORF">RB195_015794</name>
</gene>
<keyword evidence="4" id="KW-1185">Reference proteome</keyword>
<evidence type="ECO:0000256" key="1">
    <source>
        <dbReference type="SAM" id="SignalP"/>
    </source>
</evidence>
<dbReference type="Gene3D" id="3.40.33.10">
    <property type="entry name" value="CAP"/>
    <property type="match status" value="1"/>
</dbReference>
<dbReference type="Proteomes" id="UP001303046">
    <property type="component" value="Unassembled WGS sequence"/>
</dbReference>
<name>A0ABR1E844_NECAM</name>
<comment type="caution">
    <text evidence="3">The sequence shown here is derived from an EMBL/GenBank/DDBJ whole genome shotgun (WGS) entry which is preliminary data.</text>
</comment>
<dbReference type="SMART" id="SM00198">
    <property type="entry name" value="SCP"/>
    <property type="match status" value="1"/>
</dbReference>
<dbReference type="EMBL" id="JAVFWL010000005">
    <property type="protein sequence ID" value="KAK6758191.1"/>
    <property type="molecule type" value="Genomic_DNA"/>
</dbReference>
<evidence type="ECO:0000313" key="3">
    <source>
        <dbReference type="EMBL" id="KAK6758191.1"/>
    </source>
</evidence>
<dbReference type="InterPro" id="IPR014044">
    <property type="entry name" value="CAP_dom"/>
</dbReference>
<dbReference type="Pfam" id="PF00188">
    <property type="entry name" value="CAP"/>
    <property type="match status" value="1"/>
</dbReference>
<feature type="signal peptide" evidence="1">
    <location>
        <begin position="1"/>
        <end position="19"/>
    </location>
</feature>
<evidence type="ECO:0000259" key="2">
    <source>
        <dbReference type="SMART" id="SM00198"/>
    </source>
</evidence>
<accession>A0ABR1E844</accession>
<dbReference type="InterPro" id="IPR035940">
    <property type="entry name" value="CAP_sf"/>
</dbReference>
<feature type="domain" description="SCP" evidence="2">
    <location>
        <begin position="34"/>
        <end position="187"/>
    </location>
</feature>
<sequence>MIFYTVILSVLFGIIGTAGQNTCPSTQNHVLNDVLRNLIVTRINDIRSQVAQGRFVSSSGVYARQASKMIRLAYGCDAELSAYNWAQQCFPYNSGTTTAETRYSYPGITTTNQTVLETAINAWRDEINSGILPQSSTERNIYQTYLGISNLAMMMWDSHQSVGCSVVPCTTFTQVICHFTPAGGAPGTQIYKPGPNCNRCSRIGMSTCSGSAGSSSLYSFFQSLEAFVRELLAKIQDTVFDPESFGKFVNADINDGFDSFTSVFVKRK</sequence>
<keyword evidence="1" id="KW-0732">Signal</keyword>